<dbReference type="Gene3D" id="1.10.10.60">
    <property type="entry name" value="Homeodomain-like"/>
    <property type="match status" value="2"/>
</dbReference>
<dbReference type="SUPFAM" id="SSF46689">
    <property type="entry name" value="Homeodomain-like"/>
    <property type="match status" value="2"/>
</dbReference>
<dbReference type="GO" id="GO:0003700">
    <property type="term" value="F:DNA-binding transcription factor activity"/>
    <property type="evidence" value="ECO:0007669"/>
    <property type="project" value="InterPro"/>
</dbReference>
<dbReference type="RefSeq" id="WP_065852482.1">
    <property type="nucleotide sequence ID" value="NZ_LYPC01000014.1"/>
</dbReference>
<dbReference type="Pfam" id="PF02311">
    <property type="entry name" value="AraC_binding"/>
    <property type="match status" value="1"/>
</dbReference>
<dbReference type="InterPro" id="IPR003313">
    <property type="entry name" value="AraC-bd"/>
</dbReference>
<evidence type="ECO:0000313" key="5">
    <source>
        <dbReference type="EMBL" id="OCT15572.1"/>
    </source>
</evidence>
<evidence type="ECO:0000259" key="4">
    <source>
        <dbReference type="PROSITE" id="PS01124"/>
    </source>
</evidence>
<reference evidence="6" key="1">
    <citation type="submission" date="2016-05" db="EMBL/GenBank/DDBJ databases">
        <title>Paenibacillus oryzae. sp. nov., isolated from the rice root.</title>
        <authorList>
            <person name="Zhang J."/>
            <person name="Zhang X."/>
        </authorList>
    </citation>
    <scope>NUCLEOTIDE SEQUENCE [LARGE SCALE GENOMIC DNA]</scope>
    <source>
        <strain evidence="6">KCTC13222</strain>
    </source>
</reference>
<keyword evidence="3" id="KW-0804">Transcription</keyword>
<dbReference type="PROSITE" id="PS01124">
    <property type="entry name" value="HTH_ARAC_FAMILY_2"/>
    <property type="match status" value="1"/>
</dbReference>
<dbReference type="Pfam" id="PF12833">
    <property type="entry name" value="HTH_18"/>
    <property type="match status" value="1"/>
</dbReference>
<feature type="domain" description="HTH araC/xylS-type" evidence="4">
    <location>
        <begin position="198"/>
        <end position="296"/>
    </location>
</feature>
<keyword evidence="2" id="KW-0238">DNA-binding</keyword>
<proteinExistence type="predicted"/>
<dbReference type="OrthoDB" id="9799319at2"/>
<dbReference type="STRING" id="512399.A8709_15995"/>
<evidence type="ECO:0000313" key="6">
    <source>
        <dbReference type="Proteomes" id="UP000093309"/>
    </source>
</evidence>
<name>A0A1C1A4U4_9BACL</name>
<dbReference type="InterPro" id="IPR020449">
    <property type="entry name" value="Tscrpt_reg_AraC-type_HTH"/>
</dbReference>
<dbReference type="AlphaFoldDB" id="A0A1C1A4U4"/>
<dbReference type="PANTHER" id="PTHR43280:SF34">
    <property type="entry name" value="ARAC-FAMILY TRANSCRIPTIONAL REGULATOR"/>
    <property type="match status" value="1"/>
</dbReference>
<dbReference type="PANTHER" id="PTHR43280">
    <property type="entry name" value="ARAC-FAMILY TRANSCRIPTIONAL REGULATOR"/>
    <property type="match status" value="1"/>
</dbReference>
<organism evidence="5 6">
    <name type="scientific">Paenibacillus pectinilyticus</name>
    <dbReference type="NCBI Taxonomy" id="512399"/>
    <lineage>
        <taxon>Bacteria</taxon>
        <taxon>Bacillati</taxon>
        <taxon>Bacillota</taxon>
        <taxon>Bacilli</taxon>
        <taxon>Bacillales</taxon>
        <taxon>Paenibacillaceae</taxon>
        <taxon>Paenibacillus</taxon>
    </lineage>
</organism>
<evidence type="ECO:0000256" key="3">
    <source>
        <dbReference type="ARBA" id="ARBA00023163"/>
    </source>
</evidence>
<dbReference type="PROSITE" id="PS00041">
    <property type="entry name" value="HTH_ARAC_FAMILY_1"/>
    <property type="match status" value="1"/>
</dbReference>
<evidence type="ECO:0000256" key="2">
    <source>
        <dbReference type="ARBA" id="ARBA00023125"/>
    </source>
</evidence>
<accession>A0A1C1A4U4</accession>
<keyword evidence="1" id="KW-0805">Transcription regulation</keyword>
<dbReference type="EMBL" id="LYPC01000014">
    <property type="protein sequence ID" value="OCT15572.1"/>
    <property type="molecule type" value="Genomic_DNA"/>
</dbReference>
<dbReference type="GO" id="GO:0043565">
    <property type="term" value="F:sequence-specific DNA binding"/>
    <property type="evidence" value="ECO:0007669"/>
    <property type="project" value="InterPro"/>
</dbReference>
<dbReference type="InterPro" id="IPR037923">
    <property type="entry name" value="HTH-like"/>
</dbReference>
<dbReference type="Gene3D" id="2.60.120.10">
    <property type="entry name" value="Jelly Rolls"/>
    <property type="match status" value="1"/>
</dbReference>
<dbReference type="InterPro" id="IPR009057">
    <property type="entry name" value="Homeodomain-like_sf"/>
</dbReference>
<comment type="caution">
    <text evidence="5">The sequence shown here is derived from an EMBL/GenBank/DDBJ whole genome shotgun (WGS) entry which is preliminary data.</text>
</comment>
<dbReference type="SMART" id="SM00342">
    <property type="entry name" value="HTH_ARAC"/>
    <property type="match status" value="1"/>
</dbReference>
<dbReference type="SUPFAM" id="SSF51215">
    <property type="entry name" value="Regulatory protein AraC"/>
    <property type="match status" value="1"/>
</dbReference>
<keyword evidence="6" id="KW-1185">Reference proteome</keyword>
<evidence type="ECO:0000256" key="1">
    <source>
        <dbReference type="ARBA" id="ARBA00023015"/>
    </source>
</evidence>
<sequence length="301" mass="35237">MGFDQGMPYLQSKLQLNKEFPFKIFRYASHPLQQPMHMHEYLQLAYVLKGQCQHQVRGKSLVVGKGDVFLILPGMEHSLQSMADKEYEVVMIDFLPDLIAEPMKRYYQIRAPRFAVTAGEDWIASLPNAWLHIGKNKQILFEQLLQDMQDEYEIKELGYEYVIQLSLAKLLVTMDREFRKVKRKSTQQPALADQQPIDEVKRYINDNYSQDIPLEHGAYLAKMAPAYFSHVFKKETGQNFVDYVNEVRIEQAMILIRRNTHTITQIGFQVGYHHLSHFIRTFKKRVGITPTEYKKTFGNTP</sequence>
<dbReference type="InterPro" id="IPR014710">
    <property type="entry name" value="RmlC-like_jellyroll"/>
</dbReference>
<dbReference type="Proteomes" id="UP000093309">
    <property type="component" value="Unassembled WGS sequence"/>
</dbReference>
<protein>
    <recommendedName>
        <fullName evidence="4">HTH araC/xylS-type domain-containing protein</fullName>
    </recommendedName>
</protein>
<dbReference type="InterPro" id="IPR018060">
    <property type="entry name" value="HTH_AraC"/>
</dbReference>
<gene>
    <name evidence="5" type="ORF">A8709_15995</name>
</gene>
<dbReference type="InterPro" id="IPR018062">
    <property type="entry name" value="HTH_AraC-typ_CS"/>
</dbReference>
<dbReference type="PRINTS" id="PR00032">
    <property type="entry name" value="HTHARAC"/>
</dbReference>